<feature type="region of interest" description="Disordered" evidence="1">
    <location>
        <begin position="1"/>
        <end position="25"/>
    </location>
</feature>
<evidence type="ECO:0000313" key="4">
    <source>
        <dbReference type="Proteomes" id="UP001142055"/>
    </source>
</evidence>
<keyword evidence="4" id="KW-1185">Reference proteome</keyword>
<dbReference type="PROSITE" id="PS50011">
    <property type="entry name" value="PROTEIN_KINASE_DOM"/>
    <property type="match status" value="1"/>
</dbReference>
<proteinExistence type="predicted"/>
<gene>
    <name evidence="3" type="ORF">RDWZM_002859</name>
</gene>
<dbReference type="SMART" id="SM00220">
    <property type="entry name" value="S_TKc"/>
    <property type="match status" value="1"/>
</dbReference>
<protein>
    <recommendedName>
        <fullName evidence="2">Protein kinase domain-containing protein</fullName>
    </recommendedName>
</protein>
<dbReference type="GO" id="GO:0044773">
    <property type="term" value="P:mitotic DNA damage checkpoint signaling"/>
    <property type="evidence" value="ECO:0007669"/>
    <property type="project" value="TreeGrafter"/>
</dbReference>
<dbReference type="AlphaFoldDB" id="A0A9Q0MEX9"/>
<dbReference type="GO" id="GO:0005634">
    <property type="term" value="C:nucleus"/>
    <property type="evidence" value="ECO:0007669"/>
    <property type="project" value="TreeGrafter"/>
</dbReference>
<dbReference type="OrthoDB" id="248923at2759"/>
<dbReference type="Gene3D" id="1.10.510.10">
    <property type="entry name" value="Transferase(Phosphotransferase) domain 1"/>
    <property type="match status" value="1"/>
</dbReference>
<dbReference type="SUPFAM" id="SSF56112">
    <property type="entry name" value="Protein kinase-like (PK-like)"/>
    <property type="match status" value="1"/>
</dbReference>
<comment type="caution">
    <text evidence="3">The sequence shown here is derived from an EMBL/GenBank/DDBJ whole genome shotgun (WGS) entry which is preliminary data.</text>
</comment>
<dbReference type="Proteomes" id="UP001142055">
    <property type="component" value="Chromosome 1"/>
</dbReference>
<dbReference type="InterPro" id="IPR011009">
    <property type="entry name" value="Kinase-like_dom_sf"/>
</dbReference>
<evidence type="ECO:0000256" key="1">
    <source>
        <dbReference type="SAM" id="MobiDB-lite"/>
    </source>
</evidence>
<dbReference type="Pfam" id="PF00069">
    <property type="entry name" value="Pkinase"/>
    <property type="match status" value="1"/>
</dbReference>
<dbReference type="InterPro" id="IPR008271">
    <property type="entry name" value="Ser/Thr_kinase_AS"/>
</dbReference>
<dbReference type="GO" id="GO:0005524">
    <property type="term" value="F:ATP binding"/>
    <property type="evidence" value="ECO:0007669"/>
    <property type="project" value="InterPro"/>
</dbReference>
<name>A0A9Q0MEX9_BLOTA</name>
<feature type="domain" description="Protein kinase" evidence="2">
    <location>
        <begin position="61"/>
        <end position="360"/>
    </location>
</feature>
<organism evidence="3 4">
    <name type="scientific">Blomia tropicalis</name>
    <name type="common">Mite</name>
    <dbReference type="NCBI Taxonomy" id="40697"/>
    <lineage>
        <taxon>Eukaryota</taxon>
        <taxon>Metazoa</taxon>
        <taxon>Ecdysozoa</taxon>
        <taxon>Arthropoda</taxon>
        <taxon>Chelicerata</taxon>
        <taxon>Arachnida</taxon>
        <taxon>Acari</taxon>
        <taxon>Acariformes</taxon>
        <taxon>Sarcoptiformes</taxon>
        <taxon>Astigmata</taxon>
        <taxon>Glycyphagoidea</taxon>
        <taxon>Echimyopodidae</taxon>
        <taxon>Blomia</taxon>
    </lineage>
</organism>
<dbReference type="GO" id="GO:0004674">
    <property type="term" value="F:protein serine/threonine kinase activity"/>
    <property type="evidence" value="ECO:0007669"/>
    <property type="project" value="TreeGrafter"/>
</dbReference>
<accession>A0A9Q0MEX9</accession>
<sequence length="364" mass="41604">METEQTNEKQFGSFPLTGLDDESPVRVLGQPIEPNEDRAKENLLKSLASSNVREVVSRSGIRFGRRIGGGYYSDVYRICSKSNHFGTNRKLLLKIVNAERCPKISNYENELTICKLIKKCPNPYLVTIIDLYEWPREQFWLVMPHEGYELSKFLLKVRSPPGRLPECVGRDLFKQLAEALAYLHRINVVHRDIKPENVLISKSKNDESLNYNVKLIDFGFSKLIETRRDPTQPALCMSHKGSLEFMAPELLINCLFYDAIASDVYSLGVLLFYMLHGYGPWYLPNGGSLGSSRSLATLLDTYHRLKLEPIVFPQLSTNNKSRKANLTISTEAQDLIRSILEPHEPKDRPTLTQIISHQWMTNSN</sequence>
<dbReference type="PROSITE" id="PS00108">
    <property type="entry name" value="PROTEIN_KINASE_ST"/>
    <property type="match status" value="1"/>
</dbReference>
<reference evidence="3" key="1">
    <citation type="submission" date="2022-12" db="EMBL/GenBank/DDBJ databases">
        <title>Genome assemblies of Blomia tropicalis.</title>
        <authorList>
            <person name="Cui Y."/>
        </authorList>
    </citation>
    <scope>NUCLEOTIDE SEQUENCE</scope>
    <source>
        <tissue evidence="3">Adult mites</tissue>
    </source>
</reference>
<evidence type="ECO:0000313" key="3">
    <source>
        <dbReference type="EMBL" id="KAJ6224314.1"/>
    </source>
</evidence>
<dbReference type="InterPro" id="IPR000719">
    <property type="entry name" value="Prot_kinase_dom"/>
</dbReference>
<evidence type="ECO:0000259" key="2">
    <source>
        <dbReference type="PROSITE" id="PS50011"/>
    </source>
</evidence>
<dbReference type="PANTHER" id="PTHR44167">
    <property type="entry name" value="OVARIAN-SPECIFIC SERINE/THREONINE-PROTEIN KINASE LOK-RELATED"/>
    <property type="match status" value="1"/>
</dbReference>
<dbReference type="OMA" id="ENELTIC"/>
<dbReference type="EMBL" id="JAPWDV010000001">
    <property type="protein sequence ID" value="KAJ6224314.1"/>
    <property type="molecule type" value="Genomic_DNA"/>
</dbReference>
<dbReference type="PANTHER" id="PTHR44167:SF24">
    <property type="entry name" value="SERINE_THREONINE-PROTEIN KINASE CHK2"/>
    <property type="match status" value="1"/>
</dbReference>